<dbReference type="Gene3D" id="2.160.20.10">
    <property type="entry name" value="Single-stranded right-handed beta-helix, Pectin lyase-like"/>
    <property type="match status" value="3"/>
</dbReference>
<dbReference type="KEGG" id="proo:MJB10_22270"/>
<feature type="signal peptide" evidence="2">
    <location>
        <begin position="1"/>
        <end position="20"/>
    </location>
</feature>
<dbReference type="Proteomes" id="UP001304650">
    <property type="component" value="Chromosome"/>
</dbReference>
<evidence type="ECO:0000259" key="3">
    <source>
        <dbReference type="Pfam" id="PF13229"/>
    </source>
</evidence>
<keyword evidence="5" id="KW-1185">Reference proteome</keyword>
<dbReference type="SMART" id="SM00710">
    <property type="entry name" value="PbH1"/>
    <property type="match status" value="9"/>
</dbReference>
<gene>
    <name evidence="4" type="ORF">MJB10_22270</name>
</gene>
<evidence type="ECO:0000256" key="1">
    <source>
        <dbReference type="SAM" id="MobiDB-lite"/>
    </source>
</evidence>
<dbReference type="AlphaFoldDB" id="A0AA96LMG0"/>
<evidence type="ECO:0000313" key="5">
    <source>
        <dbReference type="Proteomes" id="UP001304650"/>
    </source>
</evidence>
<dbReference type="InterPro" id="IPR011050">
    <property type="entry name" value="Pectin_lyase_fold/virulence"/>
</dbReference>
<feature type="region of interest" description="Disordered" evidence="1">
    <location>
        <begin position="23"/>
        <end position="49"/>
    </location>
</feature>
<accession>A0AA96LMG0</accession>
<keyword evidence="2" id="KW-0732">Signal</keyword>
<dbReference type="InterPro" id="IPR006626">
    <property type="entry name" value="PbH1"/>
</dbReference>
<reference evidence="4" key="1">
    <citation type="submission" date="2022-02" db="EMBL/GenBank/DDBJ databases">
        <title>Paenibacillus sp. MBLB1832 Whole Genome Shotgun Sequencing.</title>
        <authorList>
            <person name="Hwang C.Y."/>
            <person name="Cho E.-S."/>
            <person name="Seo M.-J."/>
        </authorList>
    </citation>
    <scope>NUCLEOTIDE SEQUENCE</scope>
    <source>
        <strain evidence="4">MBLB1832</strain>
    </source>
</reference>
<name>A0AA96LMG0_9BACL</name>
<dbReference type="InterPro" id="IPR039448">
    <property type="entry name" value="Beta_helix"/>
</dbReference>
<dbReference type="RefSeq" id="WP_314798614.1">
    <property type="nucleotide sequence ID" value="NZ_CP130319.1"/>
</dbReference>
<protein>
    <submittedName>
        <fullName evidence="4">Right-handed parallel beta-helix repeat-containing protein</fullName>
    </submittedName>
</protein>
<evidence type="ECO:0000313" key="4">
    <source>
        <dbReference type="EMBL" id="WNR43797.1"/>
    </source>
</evidence>
<dbReference type="InterPro" id="IPR012334">
    <property type="entry name" value="Pectin_lyas_fold"/>
</dbReference>
<dbReference type="EMBL" id="CP130319">
    <property type="protein sequence ID" value="WNR43797.1"/>
    <property type="molecule type" value="Genomic_DNA"/>
</dbReference>
<evidence type="ECO:0000256" key="2">
    <source>
        <dbReference type="SAM" id="SignalP"/>
    </source>
</evidence>
<dbReference type="Pfam" id="PF13229">
    <property type="entry name" value="Beta_helix"/>
    <property type="match status" value="1"/>
</dbReference>
<feature type="domain" description="Right handed beta helix" evidence="3">
    <location>
        <begin position="323"/>
        <end position="459"/>
    </location>
</feature>
<dbReference type="SUPFAM" id="SSF51126">
    <property type="entry name" value="Pectin lyase-like"/>
    <property type="match status" value="2"/>
</dbReference>
<organism evidence="4 5">
    <name type="scientific">Paenibacillus roseopurpureus</name>
    <dbReference type="NCBI Taxonomy" id="2918901"/>
    <lineage>
        <taxon>Bacteria</taxon>
        <taxon>Bacillati</taxon>
        <taxon>Bacillota</taxon>
        <taxon>Bacilli</taxon>
        <taxon>Bacillales</taxon>
        <taxon>Paenibacillaceae</taxon>
        <taxon>Paenibacillus</taxon>
    </lineage>
</organism>
<proteinExistence type="predicted"/>
<sequence length="727" mass="78268">MLKMLVLFYAACILFLQSLSNTPSSSSSSETALPVTAVPQQEEEVKEQEGNVYALELERWHIYNDNSHPTETTDGLNQALQWAHDQGYTVFRVPAGTYLIAKGQNGTIDPHGRINMVSDMTFELDDQAVIQKETNGFQDYSTLHLGVGVKNAVIKGGTYRGDRDTHDYSSGGTHESGYGVLFQGAIDSRIDGVKTYNFTGDGLCVGGGGDFMQDVYEAGFETGGVDETGDLVNDASQIRTKVSYAITHPTFDLTHTLIVDNGSKLPHEYDLFFYRGDGSFLSHVKQQSQGKYVSIPDGAKAVRLTFKGQTQSGQYVEIWNRVQSTNVTVQNSESSFNRRQGLTINGGKNILVEHNSFHDIGGSNGTAPMAGIDVEGGAGDNGNINENVKIRNNAFYNNTRYDLILYDGSDALVENNHLASKGAIGLAVSDPFTGAVIKDNHFDGTTIHASHDVSFIGNTMNDAMTHFDGTHINIQGMVFTNALLSISSLTPYGVTASDIQINITDPAADAGLTIWKNPVHLTNVTIQGAPKLRAVTGEALEGNIFDNLKVIGYNATYGIDLPPGTYNHCVFEAPEGKGVEGPALVNGNTYLFNGCTIKGNGLRADHALLDFTIRNSSFAISGNKSAIAVHAAKSVKIIDNTLEAMSLSADYPAAVIALNDLWQKDKPSDILQAIITGNTIRTNRAAAGISSLYAGVGAGPYTIENNTLYNAKLQLKSNDVRGNNSEK</sequence>
<feature type="chain" id="PRO_5041657746" evidence="2">
    <location>
        <begin position="21"/>
        <end position="727"/>
    </location>
</feature>